<feature type="region of interest" description="Disordered" evidence="1">
    <location>
        <begin position="1"/>
        <end position="95"/>
    </location>
</feature>
<name>A0A0U1LK85_TALIS</name>
<keyword evidence="2" id="KW-1133">Transmembrane helix</keyword>
<evidence type="ECO:0000313" key="3">
    <source>
        <dbReference type="EMBL" id="CRG83427.1"/>
    </source>
</evidence>
<gene>
    <name evidence="3" type="ORF">PISL3812_00778</name>
</gene>
<feature type="compositionally biased region" description="Polar residues" evidence="1">
    <location>
        <begin position="33"/>
        <end position="44"/>
    </location>
</feature>
<accession>A0A0U1LK85</accession>
<dbReference type="EMBL" id="CVMT01000001">
    <property type="protein sequence ID" value="CRG83427.1"/>
    <property type="molecule type" value="Genomic_DNA"/>
</dbReference>
<sequence length="144" mass="16076">MSQPSPRQTQQQTFSPFRRRDSPRVSPWASAPRTPNHQIPSARTSPARPTAPTARRNPSSNRARSTRQTRSNRRESSSSGSSDNNNGGDVSTEQDNEYEWVDPLIPIFVFGPFVMLVYGALLFTLLGMKAWMAGVPLESILLFL</sequence>
<keyword evidence="2" id="KW-0812">Transmembrane</keyword>
<protein>
    <submittedName>
        <fullName evidence="3">Uncharacterized protein</fullName>
    </submittedName>
</protein>
<feature type="compositionally biased region" description="Low complexity" evidence="1">
    <location>
        <begin position="1"/>
        <end position="16"/>
    </location>
</feature>
<keyword evidence="4" id="KW-1185">Reference proteome</keyword>
<evidence type="ECO:0000313" key="4">
    <source>
        <dbReference type="Proteomes" id="UP000054383"/>
    </source>
</evidence>
<feature type="compositionally biased region" description="Low complexity" evidence="1">
    <location>
        <begin position="53"/>
        <end position="63"/>
    </location>
</feature>
<feature type="compositionally biased region" description="Low complexity" evidence="1">
    <location>
        <begin position="77"/>
        <end position="86"/>
    </location>
</feature>
<proteinExistence type="predicted"/>
<evidence type="ECO:0000256" key="1">
    <source>
        <dbReference type="SAM" id="MobiDB-lite"/>
    </source>
</evidence>
<dbReference type="AlphaFoldDB" id="A0A0U1LK85"/>
<reference evidence="3 4" key="1">
    <citation type="submission" date="2015-04" db="EMBL/GenBank/DDBJ databases">
        <authorList>
            <person name="Syromyatnikov M.Y."/>
            <person name="Popov V.N."/>
        </authorList>
    </citation>
    <scope>NUCLEOTIDE SEQUENCE [LARGE SCALE GENOMIC DNA]</scope>
    <source>
        <strain evidence="3">WF-38-12</strain>
    </source>
</reference>
<dbReference type="OrthoDB" id="10494456at2759"/>
<keyword evidence="2" id="KW-0472">Membrane</keyword>
<organism evidence="3 4">
    <name type="scientific">Talaromyces islandicus</name>
    <name type="common">Penicillium islandicum</name>
    <dbReference type="NCBI Taxonomy" id="28573"/>
    <lineage>
        <taxon>Eukaryota</taxon>
        <taxon>Fungi</taxon>
        <taxon>Dikarya</taxon>
        <taxon>Ascomycota</taxon>
        <taxon>Pezizomycotina</taxon>
        <taxon>Eurotiomycetes</taxon>
        <taxon>Eurotiomycetidae</taxon>
        <taxon>Eurotiales</taxon>
        <taxon>Trichocomaceae</taxon>
        <taxon>Talaromyces</taxon>
        <taxon>Talaromyces sect. Islandici</taxon>
    </lineage>
</organism>
<feature type="transmembrane region" description="Helical" evidence="2">
    <location>
        <begin position="104"/>
        <end position="126"/>
    </location>
</feature>
<dbReference type="Proteomes" id="UP000054383">
    <property type="component" value="Unassembled WGS sequence"/>
</dbReference>
<evidence type="ECO:0000256" key="2">
    <source>
        <dbReference type="SAM" id="Phobius"/>
    </source>
</evidence>